<feature type="compositionally biased region" description="Basic and acidic residues" evidence="1">
    <location>
        <begin position="23"/>
        <end position="35"/>
    </location>
</feature>
<protein>
    <submittedName>
        <fullName evidence="2">Uncharacterized protein</fullName>
    </submittedName>
</protein>
<evidence type="ECO:0000313" key="3">
    <source>
        <dbReference type="Proteomes" id="UP001054889"/>
    </source>
</evidence>
<dbReference type="Proteomes" id="UP001054889">
    <property type="component" value="Unassembled WGS sequence"/>
</dbReference>
<name>A0AAV5FL98_ELECO</name>
<evidence type="ECO:0000256" key="1">
    <source>
        <dbReference type="SAM" id="MobiDB-lite"/>
    </source>
</evidence>
<sequence>MARRGTARAGREAPWEYDGNVADSHDKTSSEETHLGRGSTGRRLATVGGGVLARGLHEEKPKSVWELLGQEYSSRSSPERSNFRSAPTCTPVEVPSEKLQIRGARAGNQGVVSWTG</sequence>
<reference evidence="2" key="2">
    <citation type="submission" date="2021-12" db="EMBL/GenBank/DDBJ databases">
        <title>Resequencing data analysis of finger millet.</title>
        <authorList>
            <person name="Hatakeyama M."/>
            <person name="Aluri S."/>
            <person name="Balachadran M.T."/>
            <person name="Sivarajan S.R."/>
            <person name="Poveda L."/>
            <person name="Shimizu-Inatsugi R."/>
            <person name="Schlapbach R."/>
            <person name="Sreeman S.M."/>
            <person name="Shimizu K.K."/>
        </authorList>
    </citation>
    <scope>NUCLEOTIDE SEQUENCE</scope>
</reference>
<gene>
    <name evidence="2" type="primary">gb23768</name>
    <name evidence="2" type="ORF">PR202_gb23768</name>
</gene>
<evidence type="ECO:0000313" key="2">
    <source>
        <dbReference type="EMBL" id="GJN35041.1"/>
    </source>
</evidence>
<accession>A0AAV5FL98</accession>
<reference evidence="2" key="1">
    <citation type="journal article" date="2018" name="DNA Res.">
        <title>Multiple hybrid de novo genome assembly of finger millet, an orphan allotetraploid crop.</title>
        <authorList>
            <person name="Hatakeyama M."/>
            <person name="Aluri S."/>
            <person name="Balachadran M.T."/>
            <person name="Sivarajan S.R."/>
            <person name="Patrignani A."/>
            <person name="Gruter S."/>
            <person name="Poveda L."/>
            <person name="Shimizu-Inatsugi R."/>
            <person name="Baeten J."/>
            <person name="Francoijs K.J."/>
            <person name="Nataraja K.N."/>
            <person name="Reddy Y.A.N."/>
            <person name="Phadnis S."/>
            <person name="Ravikumar R.L."/>
            <person name="Schlapbach R."/>
            <person name="Sreeman S.M."/>
            <person name="Shimizu K.K."/>
        </authorList>
    </citation>
    <scope>NUCLEOTIDE SEQUENCE</scope>
</reference>
<feature type="region of interest" description="Disordered" evidence="1">
    <location>
        <begin position="1"/>
        <end position="43"/>
    </location>
</feature>
<keyword evidence="3" id="KW-1185">Reference proteome</keyword>
<dbReference type="AlphaFoldDB" id="A0AAV5FL98"/>
<proteinExistence type="predicted"/>
<comment type="caution">
    <text evidence="2">The sequence shown here is derived from an EMBL/GenBank/DDBJ whole genome shotgun (WGS) entry which is preliminary data.</text>
</comment>
<dbReference type="EMBL" id="BQKI01000086">
    <property type="protein sequence ID" value="GJN35041.1"/>
    <property type="molecule type" value="Genomic_DNA"/>
</dbReference>
<organism evidence="2 3">
    <name type="scientific">Eleusine coracana subsp. coracana</name>
    <dbReference type="NCBI Taxonomy" id="191504"/>
    <lineage>
        <taxon>Eukaryota</taxon>
        <taxon>Viridiplantae</taxon>
        <taxon>Streptophyta</taxon>
        <taxon>Embryophyta</taxon>
        <taxon>Tracheophyta</taxon>
        <taxon>Spermatophyta</taxon>
        <taxon>Magnoliopsida</taxon>
        <taxon>Liliopsida</taxon>
        <taxon>Poales</taxon>
        <taxon>Poaceae</taxon>
        <taxon>PACMAD clade</taxon>
        <taxon>Chloridoideae</taxon>
        <taxon>Cynodonteae</taxon>
        <taxon>Eleusininae</taxon>
        <taxon>Eleusine</taxon>
    </lineage>
</organism>